<accession>A0A3T1CWP7</accession>
<keyword evidence="2" id="KW-1185">Reference proteome</keyword>
<proteinExistence type="predicted"/>
<organism evidence="1 2">
    <name type="scientific">Acanthamoeba castellanii medusavirus J1</name>
    <dbReference type="NCBI Taxonomy" id="3114988"/>
    <lineage>
        <taxon>Viruses</taxon>
        <taxon>Varidnaviria</taxon>
        <taxon>Bamfordvirae</taxon>
        <taxon>Nucleocytoviricota</taxon>
        <taxon>Megaviricetes</taxon>
        <taxon>Mamonoviridae</taxon>
        <taxon>Medusavirus</taxon>
        <taxon>Medusavirus medusae</taxon>
    </lineage>
</organism>
<dbReference type="EMBL" id="AP018495">
    <property type="protein sequence ID" value="BBI30244.1"/>
    <property type="molecule type" value="Genomic_DNA"/>
</dbReference>
<sequence>MTDTAQEAYELVVAQIERMDAHNCNRAIVPLEVSRSSLWPTVKKWLKFDGYRLATLRGDMLVVLWDK</sequence>
<reference evidence="2" key="1">
    <citation type="journal article" date="2019" name="J. Virol.">
        <title>Medusavirus, a novel large DNA virus discovered from hot spring water.</title>
        <authorList>
            <person name="Yoshikawa G."/>
            <person name="Blanc-Mathieu R."/>
            <person name="Song C."/>
            <person name="Kayama Y."/>
            <person name="Mochizuki T."/>
            <person name="Murata K."/>
            <person name="Ogata H."/>
            <person name="Takemura M."/>
        </authorList>
    </citation>
    <scope>NUCLEOTIDE SEQUENCE [LARGE SCALE GENOMIC DNA]</scope>
</reference>
<dbReference type="KEGG" id="vg:80540596"/>
<evidence type="ECO:0000313" key="2">
    <source>
        <dbReference type="Proteomes" id="UP001161669"/>
    </source>
</evidence>
<evidence type="ECO:0000313" key="1">
    <source>
        <dbReference type="EMBL" id="BBI30244.1"/>
    </source>
</evidence>
<protein>
    <submittedName>
        <fullName evidence="1">Uncharacterized protein</fullName>
    </submittedName>
</protein>
<dbReference type="Proteomes" id="UP001161669">
    <property type="component" value="Segment"/>
</dbReference>
<name>A0A3T1CWP7_9VIRU</name>